<reference evidence="2" key="1">
    <citation type="journal article" date="2020" name="Stud. Mycol.">
        <title>101 Dothideomycetes genomes: a test case for predicting lifestyles and emergence of pathogens.</title>
        <authorList>
            <person name="Haridas S."/>
            <person name="Albert R."/>
            <person name="Binder M."/>
            <person name="Bloem J."/>
            <person name="Labutti K."/>
            <person name="Salamov A."/>
            <person name="Andreopoulos B."/>
            <person name="Baker S."/>
            <person name="Barry K."/>
            <person name="Bills G."/>
            <person name="Bluhm B."/>
            <person name="Cannon C."/>
            <person name="Castanera R."/>
            <person name="Culley D."/>
            <person name="Daum C."/>
            <person name="Ezra D."/>
            <person name="Gonzalez J."/>
            <person name="Henrissat B."/>
            <person name="Kuo A."/>
            <person name="Liang C."/>
            <person name="Lipzen A."/>
            <person name="Lutzoni F."/>
            <person name="Magnuson J."/>
            <person name="Mondo S."/>
            <person name="Nolan M."/>
            <person name="Ohm R."/>
            <person name="Pangilinan J."/>
            <person name="Park H.-J."/>
            <person name="Ramirez L."/>
            <person name="Alfaro M."/>
            <person name="Sun H."/>
            <person name="Tritt A."/>
            <person name="Yoshinaga Y."/>
            <person name="Zwiers L.-H."/>
            <person name="Turgeon B."/>
            <person name="Goodwin S."/>
            <person name="Spatafora J."/>
            <person name="Crous P."/>
            <person name="Grigoriev I."/>
        </authorList>
    </citation>
    <scope>NUCLEOTIDE SEQUENCE</scope>
    <source>
        <strain evidence="2">CBS 122367</strain>
    </source>
</reference>
<dbReference type="AlphaFoldDB" id="A0A6G1JDG4"/>
<dbReference type="InterPro" id="IPR000873">
    <property type="entry name" value="AMP-dep_synth/lig_dom"/>
</dbReference>
<proteinExistence type="predicted"/>
<sequence>MAQREGISGRESQLSIITGPKTPELVDLTFNHVLHNACLNHPNRLAPAGGLHSLGVGKGDRVGVLLGNRSEYVEIMFACFKLGAYFTLFNYAYSSSELINALNVTAPKVPFTALTISRYDYTAVLGKLQGAAYLKDIIILDDASNPSASEAGLYPFLAYHDVQ</sequence>
<gene>
    <name evidence="2" type="ORF">K458DRAFT_384456</name>
</gene>
<dbReference type="Pfam" id="PF00501">
    <property type="entry name" value="AMP-binding"/>
    <property type="match status" value="1"/>
</dbReference>
<evidence type="ECO:0000313" key="3">
    <source>
        <dbReference type="Proteomes" id="UP000799291"/>
    </source>
</evidence>
<protein>
    <submittedName>
        <fullName evidence="2">Acetyl-CoA synthetase-like protein</fullName>
    </submittedName>
</protein>
<dbReference type="SUPFAM" id="SSF56801">
    <property type="entry name" value="Acetyl-CoA synthetase-like"/>
    <property type="match status" value="1"/>
</dbReference>
<dbReference type="EMBL" id="MU005573">
    <property type="protein sequence ID" value="KAF2688270.1"/>
    <property type="molecule type" value="Genomic_DNA"/>
</dbReference>
<dbReference type="OrthoDB" id="3633556at2759"/>
<dbReference type="Gene3D" id="3.40.50.980">
    <property type="match status" value="1"/>
</dbReference>
<accession>A0A6G1JDG4</accession>
<organism evidence="2 3">
    <name type="scientific">Lentithecium fluviatile CBS 122367</name>
    <dbReference type="NCBI Taxonomy" id="1168545"/>
    <lineage>
        <taxon>Eukaryota</taxon>
        <taxon>Fungi</taxon>
        <taxon>Dikarya</taxon>
        <taxon>Ascomycota</taxon>
        <taxon>Pezizomycotina</taxon>
        <taxon>Dothideomycetes</taxon>
        <taxon>Pleosporomycetidae</taxon>
        <taxon>Pleosporales</taxon>
        <taxon>Massarineae</taxon>
        <taxon>Lentitheciaceae</taxon>
        <taxon>Lentithecium</taxon>
    </lineage>
</organism>
<evidence type="ECO:0000259" key="1">
    <source>
        <dbReference type="Pfam" id="PF00501"/>
    </source>
</evidence>
<keyword evidence="3" id="KW-1185">Reference proteome</keyword>
<feature type="domain" description="AMP-dependent synthetase/ligase" evidence="1">
    <location>
        <begin position="48"/>
        <end position="146"/>
    </location>
</feature>
<name>A0A6G1JDG4_9PLEO</name>
<evidence type="ECO:0000313" key="2">
    <source>
        <dbReference type="EMBL" id="KAF2688270.1"/>
    </source>
</evidence>
<dbReference type="Proteomes" id="UP000799291">
    <property type="component" value="Unassembled WGS sequence"/>
</dbReference>